<dbReference type="EMBL" id="WPNZ01000002">
    <property type="protein sequence ID" value="MVO84204.1"/>
    <property type="molecule type" value="Genomic_DNA"/>
</dbReference>
<evidence type="ECO:0000313" key="3">
    <source>
        <dbReference type="Proteomes" id="UP000483802"/>
    </source>
</evidence>
<comment type="caution">
    <text evidence="2">The sequence shown here is derived from an EMBL/GenBank/DDBJ whole genome shotgun (WGS) entry which is preliminary data.</text>
</comment>
<keyword evidence="1" id="KW-0472">Membrane</keyword>
<dbReference type="RefSeq" id="WP_157164461.1">
    <property type="nucleotide sequence ID" value="NZ_WPNZ01000002.1"/>
</dbReference>
<feature type="transmembrane region" description="Helical" evidence="1">
    <location>
        <begin position="60"/>
        <end position="78"/>
    </location>
</feature>
<accession>A0A6L6WSQ2</accession>
<feature type="transmembrane region" description="Helical" evidence="1">
    <location>
        <begin position="33"/>
        <end position="53"/>
    </location>
</feature>
<dbReference type="AlphaFoldDB" id="A0A6L6WSQ2"/>
<evidence type="ECO:0000256" key="1">
    <source>
        <dbReference type="SAM" id="Phobius"/>
    </source>
</evidence>
<evidence type="ECO:0000313" key="2">
    <source>
        <dbReference type="EMBL" id="MVO84204.1"/>
    </source>
</evidence>
<gene>
    <name evidence="2" type="ORF">GPA10_05305</name>
</gene>
<protein>
    <submittedName>
        <fullName evidence="2">Uncharacterized protein</fullName>
    </submittedName>
</protein>
<keyword evidence="3" id="KW-1185">Reference proteome</keyword>
<name>A0A6L6WSQ2_9ACTN</name>
<feature type="transmembrane region" description="Helical" evidence="1">
    <location>
        <begin position="9"/>
        <end position="27"/>
    </location>
</feature>
<proteinExistence type="predicted"/>
<sequence>MRIFGREPVYILAVVAIGLKLGAAYGLDLSAEEQGTIMAVLSLAVAVGTAIVLKTGAAGASIVNLAQGLLALFLAFGLDMSAETQALWMSGIEGVVALLLHREVTAPVPALAIEQKSPLEARA</sequence>
<organism evidence="2 3">
    <name type="scientific">Streptomyces typhae</name>
    <dbReference type="NCBI Taxonomy" id="2681492"/>
    <lineage>
        <taxon>Bacteria</taxon>
        <taxon>Bacillati</taxon>
        <taxon>Actinomycetota</taxon>
        <taxon>Actinomycetes</taxon>
        <taxon>Kitasatosporales</taxon>
        <taxon>Streptomycetaceae</taxon>
        <taxon>Streptomyces</taxon>
    </lineage>
</organism>
<dbReference type="Proteomes" id="UP000483802">
    <property type="component" value="Unassembled WGS sequence"/>
</dbReference>
<keyword evidence="1" id="KW-1133">Transmembrane helix</keyword>
<reference evidence="2 3" key="1">
    <citation type="submission" date="2019-11" db="EMBL/GenBank/DDBJ databases">
        <title>Streptomyces typhae sp. nov., a novel endophytic actinomycete isolated from the root of cattail pollen (Typha angustifolia L.).</title>
        <authorList>
            <person name="Peng C."/>
        </authorList>
    </citation>
    <scope>NUCLEOTIDE SEQUENCE [LARGE SCALE GENOMIC DNA]</scope>
    <source>
        <strain evidence="3">p1417</strain>
    </source>
</reference>
<keyword evidence="1" id="KW-0812">Transmembrane</keyword>